<evidence type="ECO:0000256" key="1">
    <source>
        <dbReference type="SAM" id="MobiDB-lite"/>
    </source>
</evidence>
<keyword evidence="3" id="KW-1185">Reference proteome</keyword>
<dbReference type="EMBL" id="BLRZ01000258">
    <property type="protein sequence ID" value="GFP31317.1"/>
    <property type="molecule type" value="Genomic_DNA"/>
</dbReference>
<name>A0A6V8PGC2_9ACTN</name>
<organism evidence="2 3">
    <name type="scientific">Candidatus Hakubella thermalkaliphila</name>
    <dbReference type="NCBI Taxonomy" id="2754717"/>
    <lineage>
        <taxon>Bacteria</taxon>
        <taxon>Bacillati</taxon>
        <taxon>Actinomycetota</taxon>
        <taxon>Actinomycetota incertae sedis</taxon>
        <taxon>Candidatus Hakubellales</taxon>
        <taxon>Candidatus Hakubellaceae</taxon>
        <taxon>Candidatus Hakubella</taxon>
    </lineage>
</organism>
<accession>A0A6V8PGC2</accession>
<gene>
    <name evidence="2" type="ORF">HKBW3S34_02237</name>
</gene>
<evidence type="ECO:0000313" key="3">
    <source>
        <dbReference type="Proteomes" id="UP000588083"/>
    </source>
</evidence>
<evidence type="ECO:0000313" key="2">
    <source>
        <dbReference type="EMBL" id="GFP31317.1"/>
    </source>
</evidence>
<feature type="region of interest" description="Disordered" evidence="1">
    <location>
        <begin position="19"/>
        <end position="38"/>
    </location>
</feature>
<proteinExistence type="predicted"/>
<feature type="compositionally biased region" description="Polar residues" evidence="1">
    <location>
        <begin position="29"/>
        <end position="38"/>
    </location>
</feature>
<sequence>MCRNIYVADTMCHRSVKKPRETRARAVSHNVSQLVRPN</sequence>
<dbReference type="AlphaFoldDB" id="A0A6V8PGC2"/>
<feature type="non-terminal residue" evidence="2">
    <location>
        <position position="1"/>
    </location>
</feature>
<comment type="caution">
    <text evidence="2">The sequence shown here is derived from an EMBL/GenBank/DDBJ whole genome shotgun (WGS) entry which is preliminary data.</text>
</comment>
<reference evidence="2 3" key="1">
    <citation type="journal article" date="2020" name="Front. Microbiol.">
        <title>Single-cell genomics of novel Actinobacteria with the Wood-Ljungdahl pathway discovered in a serpentinizing system.</title>
        <authorList>
            <person name="Merino N."/>
            <person name="Kawai M."/>
            <person name="Boyd E.S."/>
            <person name="Colman D.R."/>
            <person name="McGlynn S.E."/>
            <person name="Nealson K.H."/>
            <person name="Kurokawa K."/>
            <person name="Hongoh Y."/>
        </authorList>
    </citation>
    <scope>NUCLEOTIDE SEQUENCE [LARGE SCALE GENOMIC DNA]</scope>
    <source>
        <strain evidence="2 3">S34</strain>
    </source>
</reference>
<protein>
    <submittedName>
        <fullName evidence="2">Uncharacterized protein</fullName>
    </submittedName>
</protein>
<dbReference type="Proteomes" id="UP000588083">
    <property type="component" value="Unassembled WGS sequence"/>
</dbReference>